<protein>
    <submittedName>
        <fullName evidence="2">Uncharacterized protein</fullName>
    </submittedName>
</protein>
<dbReference type="EMBL" id="LAZR01001290">
    <property type="protein sequence ID" value="KKN47197.1"/>
    <property type="molecule type" value="Genomic_DNA"/>
</dbReference>
<dbReference type="AlphaFoldDB" id="A0A0F9RCI7"/>
<evidence type="ECO:0000256" key="1">
    <source>
        <dbReference type="SAM" id="MobiDB-lite"/>
    </source>
</evidence>
<organism evidence="2">
    <name type="scientific">marine sediment metagenome</name>
    <dbReference type="NCBI Taxonomy" id="412755"/>
    <lineage>
        <taxon>unclassified sequences</taxon>
        <taxon>metagenomes</taxon>
        <taxon>ecological metagenomes</taxon>
    </lineage>
</organism>
<evidence type="ECO:0000313" key="2">
    <source>
        <dbReference type="EMBL" id="KKN47197.1"/>
    </source>
</evidence>
<gene>
    <name evidence="2" type="ORF">LCGC14_0665380</name>
</gene>
<accession>A0A0F9RCI7</accession>
<name>A0A0F9RCI7_9ZZZZ</name>
<feature type="region of interest" description="Disordered" evidence="1">
    <location>
        <begin position="1"/>
        <end position="22"/>
    </location>
</feature>
<comment type="caution">
    <text evidence="2">The sequence shown here is derived from an EMBL/GenBank/DDBJ whole genome shotgun (WGS) entry which is preliminary data.</text>
</comment>
<proteinExistence type="predicted"/>
<sequence length="90" mass="10575">MVKPIPSRRERGLRKLDRDEYGEHYQETNTDYLNKHAVEEYPPPLGDVHLHLIYARSVHWRVVERGSSVCKVPGRCHLVTLVRRQTDVQS</sequence>
<reference evidence="2" key="1">
    <citation type="journal article" date="2015" name="Nature">
        <title>Complex archaea that bridge the gap between prokaryotes and eukaryotes.</title>
        <authorList>
            <person name="Spang A."/>
            <person name="Saw J.H."/>
            <person name="Jorgensen S.L."/>
            <person name="Zaremba-Niedzwiedzka K."/>
            <person name="Martijn J."/>
            <person name="Lind A.E."/>
            <person name="van Eijk R."/>
            <person name="Schleper C."/>
            <person name="Guy L."/>
            <person name="Ettema T.J."/>
        </authorList>
    </citation>
    <scope>NUCLEOTIDE SEQUENCE</scope>
</reference>
<feature type="compositionally biased region" description="Basic and acidic residues" evidence="1">
    <location>
        <begin position="7"/>
        <end position="22"/>
    </location>
</feature>